<accession>A0A363ULC9</accession>
<organism evidence="1 2">
    <name type="scientific">Abyssibacter profundi</name>
    <dbReference type="NCBI Taxonomy" id="2182787"/>
    <lineage>
        <taxon>Bacteria</taxon>
        <taxon>Pseudomonadati</taxon>
        <taxon>Pseudomonadota</taxon>
        <taxon>Gammaproteobacteria</taxon>
        <taxon>Chromatiales</taxon>
        <taxon>Oceanococcaceae</taxon>
        <taxon>Abyssibacter</taxon>
    </lineage>
</organism>
<sequence length="70" mass="6793">MTTAVSGIASFFDGFHTQIGAFFAFFVCAGVAAVDEIACSLVGAGVAAASSFDAGLILGAASDAPLAFIG</sequence>
<keyword evidence="2" id="KW-1185">Reference proteome</keyword>
<dbReference type="Proteomes" id="UP000251800">
    <property type="component" value="Unassembled WGS sequence"/>
</dbReference>
<reference evidence="1 2" key="1">
    <citation type="submission" date="2018-05" db="EMBL/GenBank/DDBJ databases">
        <title>Abyssibacter profundi OUC007T gen. nov., sp. nov, a marine bacterium isolated from seawater of the Mariana Trench.</title>
        <authorList>
            <person name="Zhou S."/>
        </authorList>
    </citation>
    <scope>NUCLEOTIDE SEQUENCE [LARGE SCALE GENOMIC DNA]</scope>
    <source>
        <strain evidence="1 2">OUC007</strain>
    </source>
</reference>
<protein>
    <submittedName>
        <fullName evidence="1">Uncharacterized protein</fullName>
    </submittedName>
</protein>
<dbReference type="AlphaFoldDB" id="A0A363ULC9"/>
<proteinExistence type="predicted"/>
<evidence type="ECO:0000313" key="1">
    <source>
        <dbReference type="EMBL" id="PWN56230.1"/>
    </source>
</evidence>
<comment type="caution">
    <text evidence="1">The sequence shown here is derived from an EMBL/GenBank/DDBJ whole genome shotgun (WGS) entry which is preliminary data.</text>
</comment>
<evidence type="ECO:0000313" key="2">
    <source>
        <dbReference type="Proteomes" id="UP000251800"/>
    </source>
</evidence>
<dbReference type="EMBL" id="QEQK01000006">
    <property type="protein sequence ID" value="PWN56230.1"/>
    <property type="molecule type" value="Genomic_DNA"/>
</dbReference>
<name>A0A363ULC9_9GAMM</name>
<gene>
    <name evidence="1" type="ORF">DEH80_08130</name>
</gene>